<evidence type="ECO:0000313" key="2">
    <source>
        <dbReference type="EMBL" id="ETZ07583.1"/>
    </source>
</evidence>
<dbReference type="OrthoDB" id="9806939at2"/>
<organism evidence="2 3">
    <name type="scientific">Holospora obtusa F1</name>
    <dbReference type="NCBI Taxonomy" id="1399147"/>
    <lineage>
        <taxon>Bacteria</taxon>
        <taxon>Pseudomonadati</taxon>
        <taxon>Pseudomonadota</taxon>
        <taxon>Alphaproteobacteria</taxon>
        <taxon>Holosporales</taxon>
        <taxon>Holosporaceae</taxon>
        <taxon>Holospora</taxon>
    </lineage>
</organism>
<dbReference type="InterPro" id="IPR006143">
    <property type="entry name" value="RND_pump_MFP"/>
</dbReference>
<protein>
    <submittedName>
        <fullName evidence="2">Uncharacterized protein</fullName>
    </submittedName>
</protein>
<dbReference type="Gene3D" id="2.40.50.100">
    <property type="match status" value="1"/>
</dbReference>
<comment type="caution">
    <text evidence="2">The sequence shown here is derived from an EMBL/GenBank/DDBJ whole genome shotgun (WGS) entry which is preliminary data.</text>
</comment>
<sequence length="395" mass="43546">MKNQYNPGFALQKDKQKFYQKKNVQNTTQNSIQNFLRLVVFSCFVGGGFIFLEGCNTKKEVNKGRRPLSVIVKPVERMNVDRVISVSGNIKAKYSAPLIFQSPGIVKTIFVMAGSRVSKNQLLIQLRDDHTKVQVRWAMVQLSGKKSDYQRSKEMYEKKIWSYAQVEKAHTEMESAALELEKAKVNDDSMKIKAPFTGRVGFFQTNGKQLSPGSAVQQGQEVGTIVSDETIVAFELSEGDADLVKVGQRVLIQMEGDGVLPLESTVSAQEPFSDPVSHMVKFTANVSEKNTSYKDGTFVKVRVTLKDAAPAFLVPTEAVIPDSGQYVVYVVKDSGEVLNGEKVFIAKAVSVTPGPQLKGLTSIGEKLRGIEEGDKVITEPAEMIKDGLPVIIAKE</sequence>
<dbReference type="NCBIfam" id="TIGR01730">
    <property type="entry name" value="RND_mfp"/>
    <property type="match status" value="1"/>
</dbReference>
<comment type="similarity">
    <text evidence="1">Belongs to the membrane fusion protein (MFP) (TC 8.A.1) family.</text>
</comment>
<keyword evidence="3" id="KW-1185">Reference proteome</keyword>
<dbReference type="RefSeq" id="WP_021826944.1">
    <property type="nucleotide sequence ID" value="NZ_AWTR02000027.1"/>
</dbReference>
<dbReference type="Gene3D" id="2.40.30.170">
    <property type="match status" value="1"/>
</dbReference>
<dbReference type="eggNOG" id="COG0845">
    <property type="taxonomic scope" value="Bacteria"/>
</dbReference>
<evidence type="ECO:0000313" key="3">
    <source>
        <dbReference type="Proteomes" id="UP000019112"/>
    </source>
</evidence>
<evidence type="ECO:0000256" key="1">
    <source>
        <dbReference type="ARBA" id="ARBA00009477"/>
    </source>
</evidence>
<dbReference type="Gene3D" id="1.10.287.470">
    <property type="entry name" value="Helix hairpin bin"/>
    <property type="match status" value="1"/>
</dbReference>
<reference evidence="2 3" key="1">
    <citation type="journal article" date="2014" name="FEMS Microbiol. Lett.">
        <title>Draft genome sequences of three Holospora species (Holospora obtusa, Holospora undulata, and Holospora elegans), endonuclear symbiotic bacteria of the ciliate Paramecium caudatum.</title>
        <authorList>
            <person name="Dohra H."/>
            <person name="Tanaka K."/>
            <person name="Suzuki T."/>
            <person name="Fujishima M."/>
            <person name="Suzuki H."/>
        </authorList>
    </citation>
    <scope>NUCLEOTIDE SEQUENCE [LARGE SCALE GENOMIC DNA]</scope>
    <source>
        <strain evidence="2 3">F1</strain>
    </source>
</reference>
<name>W6TEE3_HOLOB</name>
<dbReference type="STRING" id="1399147.P618_200218"/>
<dbReference type="SUPFAM" id="SSF111369">
    <property type="entry name" value="HlyD-like secretion proteins"/>
    <property type="match status" value="1"/>
</dbReference>
<accession>W6TEE3</accession>
<gene>
    <name evidence="2" type="ORF">P618_200218</name>
</gene>
<dbReference type="GO" id="GO:1990281">
    <property type="term" value="C:efflux pump complex"/>
    <property type="evidence" value="ECO:0007669"/>
    <property type="project" value="TreeGrafter"/>
</dbReference>
<dbReference type="EMBL" id="AWTR02000027">
    <property type="protein sequence ID" value="ETZ07583.1"/>
    <property type="molecule type" value="Genomic_DNA"/>
</dbReference>
<dbReference type="AlphaFoldDB" id="W6TEE3"/>
<dbReference type="PANTHER" id="PTHR30469">
    <property type="entry name" value="MULTIDRUG RESISTANCE PROTEIN MDTA"/>
    <property type="match status" value="1"/>
</dbReference>
<dbReference type="Proteomes" id="UP000019112">
    <property type="component" value="Unassembled WGS sequence"/>
</dbReference>
<dbReference type="GO" id="GO:0015562">
    <property type="term" value="F:efflux transmembrane transporter activity"/>
    <property type="evidence" value="ECO:0007669"/>
    <property type="project" value="TreeGrafter"/>
</dbReference>
<dbReference type="Gene3D" id="2.40.420.20">
    <property type="match status" value="1"/>
</dbReference>
<dbReference type="PANTHER" id="PTHR30469:SF15">
    <property type="entry name" value="HLYD FAMILY OF SECRETION PROTEINS"/>
    <property type="match status" value="1"/>
</dbReference>
<proteinExistence type="inferred from homology"/>